<organism evidence="3 4">
    <name type="scientific">Streptomyces smaragdinus</name>
    <dbReference type="NCBI Taxonomy" id="2585196"/>
    <lineage>
        <taxon>Bacteria</taxon>
        <taxon>Bacillati</taxon>
        <taxon>Actinomycetota</taxon>
        <taxon>Actinomycetes</taxon>
        <taxon>Kitasatosporales</taxon>
        <taxon>Streptomycetaceae</taxon>
        <taxon>Streptomyces</taxon>
    </lineage>
</organism>
<keyword evidence="2" id="KW-1133">Transmembrane helix</keyword>
<feature type="transmembrane region" description="Helical" evidence="2">
    <location>
        <begin position="86"/>
        <end position="105"/>
    </location>
</feature>
<keyword evidence="2" id="KW-0812">Transmembrane</keyword>
<dbReference type="AlphaFoldDB" id="A0A7K0CAA0"/>
<dbReference type="EMBL" id="WEGJ01000001">
    <property type="protein sequence ID" value="MQY10391.1"/>
    <property type="molecule type" value="Genomic_DNA"/>
</dbReference>
<evidence type="ECO:0000256" key="1">
    <source>
        <dbReference type="SAM" id="MobiDB-lite"/>
    </source>
</evidence>
<dbReference type="RefSeq" id="WP_323376864.1">
    <property type="nucleotide sequence ID" value="NZ_WEGJ01000001.1"/>
</dbReference>
<feature type="compositionally biased region" description="Low complexity" evidence="1">
    <location>
        <begin position="240"/>
        <end position="250"/>
    </location>
</feature>
<feature type="transmembrane region" description="Helical" evidence="2">
    <location>
        <begin position="111"/>
        <end position="135"/>
    </location>
</feature>
<feature type="transmembrane region" description="Helical" evidence="2">
    <location>
        <begin position="156"/>
        <end position="178"/>
    </location>
</feature>
<feature type="compositionally biased region" description="Acidic residues" evidence="1">
    <location>
        <begin position="256"/>
        <end position="265"/>
    </location>
</feature>
<gene>
    <name evidence="3" type="ORF">SRB5_04990</name>
</gene>
<dbReference type="InterPro" id="IPR008910">
    <property type="entry name" value="MSC_TM_helix"/>
</dbReference>
<feature type="region of interest" description="Disordered" evidence="1">
    <location>
        <begin position="240"/>
        <end position="265"/>
    </location>
</feature>
<evidence type="ECO:0000256" key="2">
    <source>
        <dbReference type="SAM" id="Phobius"/>
    </source>
</evidence>
<sequence length="265" mass="27831">MFVELALSVDFGQGFTDAISAVISFIPKLLGFLAVLVIGWFVVKIVVKAVDKLLRKMGLERLTERAGINRWLSGSKYDGTGILMKVVYYALMLVVLQLALGVFGPNPVSDMISAVVAWIPRALVACVILVVAFAIAKAVRDIIGSALNQMSYGKTVATVVWAFIAMLGVIAALGQAGIATAITGPLLIAVLATVAGVLIVGVGGGMVTPMRSRWERWLNTAERETTNARSSVSAYQAGRADAAAGQPAPGTYAGPMDDEGSTGMR</sequence>
<dbReference type="Pfam" id="PF05552">
    <property type="entry name" value="MS_channel_1st_1"/>
    <property type="match status" value="2"/>
</dbReference>
<dbReference type="Proteomes" id="UP000466345">
    <property type="component" value="Unassembled WGS sequence"/>
</dbReference>
<comment type="caution">
    <text evidence="3">The sequence shown here is derived from an EMBL/GenBank/DDBJ whole genome shotgun (WGS) entry which is preliminary data.</text>
</comment>
<name>A0A7K0CAA0_9ACTN</name>
<reference evidence="3 4" key="1">
    <citation type="submission" date="2019-10" db="EMBL/GenBank/DDBJ databases">
        <title>Streptomyces smaragdinus sp. nov. and Streptomyces fabii sp. nov., isolated from the gut of fungus growing-termite Macrotermes natalensis.</title>
        <authorList>
            <person name="Schwitalla J."/>
            <person name="Benndorf R."/>
            <person name="Martin K."/>
            <person name="De Beer W."/>
            <person name="Kaster A.-K."/>
            <person name="Vollmers J."/>
            <person name="Poulsen M."/>
            <person name="Beemelmanns C."/>
        </authorList>
    </citation>
    <scope>NUCLEOTIDE SEQUENCE [LARGE SCALE GENOMIC DNA]</scope>
    <source>
        <strain evidence="3 4">RB5</strain>
    </source>
</reference>
<accession>A0A7K0CAA0</accession>
<dbReference type="Gene3D" id="1.10.287.1260">
    <property type="match status" value="1"/>
</dbReference>
<evidence type="ECO:0000313" key="3">
    <source>
        <dbReference type="EMBL" id="MQY10391.1"/>
    </source>
</evidence>
<proteinExistence type="predicted"/>
<protein>
    <recommendedName>
        <fullName evidence="5">TM helix repeat-containing protein</fullName>
    </recommendedName>
</protein>
<keyword evidence="2" id="KW-0472">Membrane</keyword>
<keyword evidence="4" id="KW-1185">Reference proteome</keyword>
<feature type="transmembrane region" description="Helical" evidence="2">
    <location>
        <begin position="184"/>
        <end position="207"/>
    </location>
</feature>
<evidence type="ECO:0008006" key="5">
    <source>
        <dbReference type="Google" id="ProtNLM"/>
    </source>
</evidence>
<evidence type="ECO:0000313" key="4">
    <source>
        <dbReference type="Proteomes" id="UP000466345"/>
    </source>
</evidence>
<feature type="transmembrane region" description="Helical" evidence="2">
    <location>
        <begin position="29"/>
        <end position="47"/>
    </location>
</feature>